<keyword evidence="4" id="KW-1185">Reference proteome</keyword>
<evidence type="ECO:0000313" key="3">
    <source>
        <dbReference type="EMBL" id="GAA3027892.1"/>
    </source>
</evidence>
<dbReference type="PRINTS" id="PR00598">
    <property type="entry name" value="HTHMARR"/>
</dbReference>
<feature type="region of interest" description="Disordered" evidence="1">
    <location>
        <begin position="1"/>
        <end position="44"/>
    </location>
</feature>
<proteinExistence type="predicted"/>
<evidence type="ECO:0000256" key="1">
    <source>
        <dbReference type="SAM" id="MobiDB-lite"/>
    </source>
</evidence>
<feature type="domain" description="HTH marR-type" evidence="2">
    <location>
        <begin position="46"/>
        <end position="174"/>
    </location>
</feature>
<dbReference type="InterPro" id="IPR036390">
    <property type="entry name" value="WH_DNA-bd_sf"/>
</dbReference>
<evidence type="ECO:0000313" key="4">
    <source>
        <dbReference type="Proteomes" id="UP001501532"/>
    </source>
</evidence>
<dbReference type="Proteomes" id="UP001501532">
    <property type="component" value="Unassembled WGS sequence"/>
</dbReference>
<dbReference type="SMART" id="SM00347">
    <property type="entry name" value="HTH_MARR"/>
    <property type="match status" value="1"/>
</dbReference>
<gene>
    <name evidence="3" type="ORF">GCM10010448_07470</name>
</gene>
<dbReference type="PANTHER" id="PTHR39515">
    <property type="entry name" value="CONSERVED PROTEIN"/>
    <property type="match status" value="1"/>
</dbReference>
<comment type="caution">
    <text evidence="3">The sequence shown here is derived from an EMBL/GenBank/DDBJ whole genome shotgun (WGS) entry which is preliminary data.</text>
</comment>
<dbReference type="InterPro" id="IPR000835">
    <property type="entry name" value="HTH_MarR-typ"/>
</dbReference>
<name>A0ABP6L4S0_9ACTN</name>
<dbReference type="PANTHER" id="PTHR39515:SF2">
    <property type="entry name" value="HTH-TYPE TRANSCRIPTIONAL REGULATOR RV0880"/>
    <property type="match status" value="1"/>
</dbReference>
<dbReference type="EMBL" id="BAAAUF010000004">
    <property type="protein sequence ID" value="GAA3027892.1"/>
    <property type="molecule type" value="Genomic_DNA"/>
</dbReference>
<dbReference type="InterPro" id="IPR036388">
    <property type="entry name" value="WH-like_DNA-bd_sf"/>
</dbReference>
<dbReference type="PROSITE" id="PS50995">
    <property type="entry name" value="HTH_MARR_2"/>
    <property type="match status" value="1"/>
</dbReference>
<accession>A0ABP6L4S0</accession>
<sequence>MDSDESQVSPQVSSQVSPQVSPQVSSQVSPQVSSPVSSDVSPDVSPEDLMIAVERMVRHVRHSATTGGLSTAASSALARLGREGPHRLTDLARAEGVSQPNMTQLVTRMERAGLVRRSTDSTDGRGVLVAVTETGLDVFRERRAERTRALVQLIEELTEPEQHAVKVALPALARVIQDRQERS</sequence>
<reference evidence="4" key="1">
    <citation type="journal article" date="2019" name="Int. J. Syst. Evol. Microbiol.">
        <title>The Global Catalogue of Microorganisms (GCM) 10K type strain sequencing project: providing services to taxonomists for standard genome sequencing and annotation.</title>
        <authorList>
            <consortium name="The Broad Institute Genomics Platform"/>
            <consortium name="The Broad Institute Genome Sequencing Center for Infectious Disease"/>
            <person name="Wu L."/>
            <person name="Ma J."/>
        </authorList>
    </citation>
    <scope>NUCLEOTIDE SEQUENCE [LARGE SCALE GENOMIC DNA]</scope>
    <source>
        <strain evidence="4">JCM 9091</strain>
    </source>
</reference>
<dbReference type="Pfam" id="PF01047">
    <property type="entry name" value="MarR"/>
    <property type="match status" value="1"/>
</dbReference>
<dbReference type="InterPro" id="IPR052526">
    <property type="entry name" value="HTH-type_Bedaq_tolerance"/>
</dbReference>
<protein>
    <submittedName>
        <fullName evidence="3">MarR family transcriptional regulator</fullName>
    </submittedName>
</protein>
<dbReference type="Gene3D" id="1.10.10.10">
    <property type="entry name" value="Winged helix-like DNA-binding domain superfamily/Winged helix DNA-binding domain"/>
    <property type="match status" value="1"/>
</dbReference>
<evidence type="ECO:0000259" key="2">
    <source>
        <dbReference type="PROSITE" id="PS50995"/>
    </source>
</evidence>
<organism evidence="3 4">
    <name type="scientific">Streptomyces glomeratus</name>
    <dbReference type="NCBI Taxonomy" id="284452"/>
    <lineage>
        <taxon>Bacteria</taxon>
        <taxon>Bacillati</taxon>
        <taxon>Actinomycetota</taxon>
        <taxon>Actinomycetes</taxon>
        <taxon>Kitasatosporales</taxon>
        <taxon>Streptomycetaceae</taxon>
        <taxon>Streptomyces</taxon>
    </lineage>
</organism>
<dbReference type="SUPFAM" id="SSF46785">
    <property type="entry name" value="Winged helix' DNA-binding domain"/>
    <property type="match status" value="1"/>
</dbReference>